<dbReference type="Pfam" id="PF00400">
    <property type="entry name" value="WD40"/>
    <property type="match status" value="15"/>
</dbReference>
<dbReference type="SUPFAM" id="SSF50978">
    <property type="entry name" value="WD40 repeat-like"/>
    <property type="match status" value="2"/>
</dbReference>
<dbReference type="InterPro" id="IPR015943">
    <property type="entry name" value="WD40/YVTN_repeat-like_dom_sf"/>
</dbReference>
<keyword evidence="2" id="KW-0677">Repeat</keyword>
<feature type="compositionally biased region" description="Basic and acidic residues" evidence="4">
    <location>
        <begin position="1"/>
        <end position="14"/>
    </location>
</feature>
<sequence length="904" mass="93512">MEKVPAHDFTRFEEGDASPTESTAIRSDSITMNPMGPPPDNQQDTSGGGCTPKLLRRCNLWRKVLQSRTSPEATIPKSEETSPSPPSSFLGSRAVEGSAGDVELQLFGAVEPTDALNRLLAPSECPALRRPGGVRDRRLRGHCDAVLSAAMSPDGARLVTASADRTLRLWDIATASSLACFRAGAWPVTSVRFSSTGAHLVAGCQGGKVWLLDASSGVELACEDAHSKGVTCIEFSAHDGVHLLSGSGDGTLRLWAVLPAGASGGPAPGPPALSAKGTLEAEGSAVLSGCFLPPLAGGGPWRVAGGSEDGTVRLWDVETRALIFRLECPASGKVTAVAASPDGRYLASGSADRAVRLWDVGRRTEVAKLLGHTFHVTSVQFSPDGCRLVSGAMDGSVRVWEVGSGTEIAALEGHAGAAVTEVLFTPDGEGLVSTSHDGTAHVWDAASSMELLQVEAHVDGACAVAFSPEDRGEGGGQGVGAVLASAGAEDNVVRLWDTASGTALRTLSGHSGGVTCVCFSPPPPLGRGRHSLLSGSKDHTLRLWAVEVGQTATVLRGHTDGVTCAGFSADGRRVVSGSRDCTLRLWDISEMDIGEVEAVVVLEGHTDIVTCAEFSPNDGGLRVLSGSRDRTVRLWDAVSGVEMARLEGSGRPVTAAGFSRDGRRLVSASLDAEVRLWDAESGVAIAVLSGPGHAAEGAAVITQARDVRLAARGRGQEGHLVLKEDKGECGVVLAPGPPLHSVRFSPDGQRVLAGGGIRGRGVLRLWDVETGAAVATLEGHEGVVHGVCFSPDGRQVASAAEDGTVRLWDVGGRAEAALLEGHSGGITAVCFSTDGRWIASGGEDRTVRLWEAGSGAQLATLEGHKGLVSAVAFSADGTRLLSGSADAMLKVWNVERGSEVSFVR</sequence>
<dbReference type="PANTHER" id="PTHR19848">
    <property type="entry name" value="WD40 REPEAT PROTEIN"/>
    <property type="match status" value="1"/>
</dbReference>
<dbReference type="PROSITE" id="PS00678">
    <property type="entry name" value="WD_REPEATS_1"/>
    <property type="match status" value="8"/>
</dbReference>
<evidence type="ECO:0000256" key="1">
    <source>
        <dbReference type="ARBA" id="ARBA00022574"/>
    </source>
</evidence>
<dbReference type="InterPro" id="IPR036322">
    <property type="entry name" value="WD40_repeat_dom_sf"/>
</dbReference>
<feature type="repeat" description="WD" evidence="3">
    <location>
        <begin position="486"/>
        <end position="506"/>
    </location>
</feature>
<evidence type="ECO:0000256" key="4">
    <source>
        <dbReference type="SAM" id="MobiDB-lite"/>
    </source>
</evidence>
<feature type="repeat" description="WD" evidence="3">
    <location>
        <begin position="602"/>
        <end position="645"/>
    </location>
</feature>
<feature type="repeat" description="WD" evidence="3">
    <location>
        <begin position="369"/>
        <end position="410"/>
    </location>
</feature>
<dbReference type="PROSITE" id="PS50082">
    <property type="entry name" value="WD_REPEATS_2"/>
    <property type="match status" value="14"/>
</dbReference>
<feature type="repeat" description="WD" evidence="3">
    <location>
        <begin position="819"/>
        <end position="860"/>
    </location>
</feature>
<evidence type="ECO:0000313" key="5">
    <source>
        <dbReference type="EMBL" id="KAK3258869.1"/>
    </source>
</evidence>
<feature type="repeat" description="WD" evidence="3">
    <location>
        <begin position="334"/>
        <end position="368"/>
    </location>
</feature>
<evidence type="ECO:0000313" key="6">
    <source>
        <dbReference type="Proteomes" id="UP001190700"/>
    </source>
</evidence>
<feature type="compositionally biased region" description="Polar residues" evidence="4">
    <location>
        <begin position="19"/>
        <end position="32"/>
    </location>
</feature>
<feature type="region of interest" description="Disordered" evidence="4">
    <location>
        <begin position="1"/>
        <end position="52"/>
    </location>
</feature>
<comment type="caution">
    <text evidence="5">The sequence shown here is derived from an EMBL/GenBank/DDBJ whole genome shotgun (WGS) entry which is preliminary data.</text>
</comment>
<dbReference type="AlphaFoldDB" id="A0AAE0FFY4"/>
<protein>
    <submittedName>
        <fullName evidence="5">Uncharacterized protein</fullName>
    </submittedName>
</protein>
<accession>A0AAE0FFY4</accession>
<feature type="repeat" description="WD" evidence="3">
    <location>
        <begin position="555"/>
        <end position="589"/>
    </location>
</feature>
<feature type="repeat" description="WD" evidence="3">
    <location>
        <begin position="303"/>
        <end position="325"/>
    </location>
</feature>
<feature type="region of interest" description="Disordered" evidence="4">
    <location>
        <begin position="68"/>
        <end position="93"/>
    </location>
</feature>
<dbReference type="InterPro" id="IPR019775">
    <property type="entry name" value="WD40_repeat_CS"/>
</dbReference>
<feature type="repeat" description="WD" evidence="3">
    <location>
        <begin position="223"/>
        <end position="255"/>
    </location>
</feature>
<feature type="repeat" description="WD" evidence="3">
    <location>
        <begin position="419"/>
        <end position="453"/>
    </location>
</feature>
<keyword evidence="6" id="KW-1185">Reference proteome</keyword>
<dbReference type="Gene3D" id="2.130.10.10">
    <property type="entry name" value="YVTN repeat-like/Quinoprotein amine dehydrogenase"/>
    <property type="match status" value="6"/>
</dbReference>
<organism evidence="5 6">
    <name type="scientific">Cymbomonas tetramitiformis</name>
    <dbReference type="NCBI Taxonomy" id="36881"/>
    <lineage>
        <taxon>Eukaryota</taxon>
        <taxon>Viridiplantae</taxon>
        <taxon>Chlorophyta</taxon>
        <taxon>Pyramimonadophyceae</taxon>
        <taxon>Pyramimonadales</taxon>
        <taxon>Pyramimonadaceae</taxon>
        <taxon>Cymbomonas</taxon>
    </lineage>
</organism>
<proteinExistence type="predicted"/>
<evidence type="ECO:0000256" key="2">
    <source>
        <dbReference type="ARBA" id="ARBA00022737"/>
    </source>
</evidence>
<feature type="repeat" description="WD" evidence="3">
    <location>
        <begin position="139"/>
        <end position="180"/>
    </location>
</feature>
<gene>
    <name evidence="5" type="ORF">CYMTET_32107</name>
</gene>
<keyword evidence="1 3" id="KW-0853">WD repeat</keyword>
<dbReference type="InterPro" id="IPR001680">
    <property type="entry name" value="WD40_rpt"/>
</dbReference>
<feature type="repeat" description="WD" evidence="3">
    <location>
        <begin position="507"/>
        <end position="554"/>
    </location>
</feature>
<name>A0AAE0FFY4_9CHLO</name>
<feature type="repeat" description="WD" evidence="3">
    <location>
        <begin position="861"/>
        <end position="902"/>
    </location>
</feature>
<feature type="repeat" description="WD" evidence="3">
    <location>
        <begin position="646"/>
        <end position="687"/>
    </location>
</feature>
<dbReference type="CDD" id="cd00200">
    <property type="entry name" value="WD40"/>
    <property type="match status" value="2"/>
</dbReference>
<dbReference type="SMART" id="SM00320">
    <property type="entry name" value="WD40"/>
    <property type="match status" value="16"/>
</dbReference>
<feature type="repeat" description="WD" evidence="3">
    <location>
        <begin position="777"/>
        <end position="810"/>
    </location>
</feature>
<dbReference type="EMBL" id="LGRX02019205">
    <property type="protein sequence ID" value="KAK3258869.1"/>
    <property type="molecule type" value="Genomic_DNA"/>
</dbReference>
<dbReference type="PRINTS" id="PR00320">
    <property type="entry name" value="GPROTEINBRPT"/>
</dbReference>
<reference evidence="5 6" key="1">
    <citation type="journal article" date="2015" name="Genome Biol. Evol.">
        <title>Comparative Genomics of a Bacterivorous Green Alga Reveals Evolutionary Causalities and Consequences of Phago-Mixotrophic Mode of Nutrition.</title>
        <authorList>
            <person name="Burns J.A."/>
            <person name="Paasch A."/>
            <person name="Narechania A."/>
            <person name="Kim E."/>
        </authorList>
    </citation>
    <scope>NUCLEOTIDE SEQUENCE [LARGE SCALE GENOMIC DNA]</scope>
    <source>
        <strain evidence="5 6">PLY_AMNH</strain>
    </source>
</reference>
<dbReference type="PROSITE" id="PS50294">
    <property type="entry name" value="WD_REPEATS_REGION"/>
    <property type="match status" value="11"/>
</dbReference>
<dbReference type="Proteomes" id="UP001190700">
    <property type="component" value="Unassembled WGS sequence"/>
</dbReference>
<dbReference type="InterPro" id="IPR020472">
    <property type="entry name" value="WD40_PAC1"/>
</dbReference>
<evidence type="ECO:0000256" key="3">
    <source>
        <dbReference type="PROSITE-ProRule" id="PRU00221"/>
    </source>
</evidence>
<dbReference type="PANTHER" id="PTHR19848:SF8">
    <property type="entry name" value="F-BOX AND WD REPEAT DOMAIN CONTAINING 7"/>
    <property type="match status" value="1"/>
</dbReference>